<keyword evidence="4" id="KW-0539">Nucleus</keyword>
<dbReference type="Gene3D" id="3.30.200.160">
    <property type="entry name" value="TFIIIC, subcomplex tauA, subunit Sfc1, barrel domain"/>
    <property type="match status" value="1"/>
</dbReference>
<dbReference type="Pfam" id="PF17682">
    <property type="entry name" value="Tau95_N"/>
    <property type="match status" value="1"/>
</dbReference>
<name>A0A8H5GEE9_9AGAR</name>
<reference evidence="7 8" key="1">
    <citation type="journal article" date="2020" name="ISME J.">
        <title>Uncovering the hidden diversity of litter-decomposition mechanisms in mushroom-forming fungi.</title>
        <authorList>
            <person name="Floudas D."/>
            <person name="Bentzer J."/>
            <person name="Ahren D."/>
            <person name="Johansson T."/>
            <person name="Persson P."/>
            <person name="Tunlid A."/>
        </authorList>
    </citation>
    <scope>NUCLEOTIDE SEQUENCE [LARGE SCALE GENOMIC DNA]</scope>
    <source>
        <strain evidence="7 8">CBS 146.42</strain>
    </source>
</reference>
<dbReference type="GO" id="GO:0001002">
    <property type="term" value="F:RNA polymerase III type 1 promoter sequence-specific DNA binding"/>
    <property type="evidence" value="ECO:0007669"/>
    <property type="project" value="TreeGrafter"/>
</dbReference>
<evidence type="ECO:0000256" key="1">
    <source>
        <dbReference type="ARBA" id="ARBA00004123"/>
    </source>
</evidence>
<keyword evidence="8" id="KW-1185">Reference proteome</keyword>
<gene>
    <name evidence="7" type="ORF">D9756_000874</name>
</gene>
<evidence type="ECO:0000256" key="4">
    <source>
        <dbReference type="ARBA" id="ARBA00023242"/>
    </source>
</evidence>
<dbReference type="InterPro" id="IPR019136">
    <property type="entry name" value="TF_IIIC_su-5_HTH"/>
</dbReference>
<evidence type="ECO:0000259" key="5">
    <source>
        <dbReference type="Pfam" id="PF09734"/>
    </source>
</evidence>
<dbReference type="EMBL" id="JAACJO010000001">
    <property type="protein sequence ID" value="KAF5363359.1"/>
    <property type="molecule type" value="Genomic_DNA"/>
</dbReference>
<dbReference type="InterPro" id="IPR041499">
    <property type="entry name" value="Tfc1/Sfc1_N"/>
</dbReference>
<evidence type="ECO:0000259" key="6">
    <source>
        <dbReference type="Pfam" id="PF17682"/>
    </source>
</evidence>
<keyword evidence="2" id="KW-0238">DNA-binding</keyword>
<keyword evidence="3" id="KW-0804">Transcription</keyword>
<comment type="subcellular location">
    <subcellularLocation>
        <location evidence="1">Nucleus</location>
    </subcellularLocation>
</comment>
<dbReference type="InterPro" id="IPR040454">
    <property type="entry name" value="TF_IIIC_Tfc1/Sfc1"/>
</dbReference>
<dbReference type="GO" id="GO:0000127">
    <property type="term" value="C:transcription factor TFIIIC complex"/>
    <property type="evidence" value="ECO:0007669"/>
    <property type="project" value="InterPro"/>
</dbReference>
<protein>
    <recommendedName>
        <fullName evidence="9">Transcription factor tau subunit sfc1</fullName>
    </recommendedName>
</protein>
<dbReference type="PANTHER" id="PTHR13230">
    <property type="entry name" value="GENERAL TRANSCRIPTION FACTOR IIIC, POLYPEPTIDE 5"/>
    <property type="match status" value="1"/>
</dbReference>
<dbReference type="Pfam" id="PF09734">
    <property type="entry name" value="Tau95"/>
    <property type="match status" value="1"/>
</dbReference>
<dbReference type="AlphaFoldDB" id="A0A8H5GEE9"/>
<dbReference type="PANTHER" id="PTHR13230:SF5">
    <property type="entry name" value="GENERAL TRANSCRIPTION FACTOR 3C POLYPEPTIDE 5"/>
    <property type="match status" value="1"/>
</dbReference>
<comment type="caution">
    <text evidence="7">The sequence shown here is derived from an EMBL/GenBank/DDBJ whole genome shotgun (WGS) entry which is preliminary data.</text>
</comment>
<feature type="domain" description="Transcription factor IIIC subunit 5 HTH" evidence="5">
    <location>
        <begin position="183"/>
        <end position="331"/>
    </location>
</feature>
<feature type="domain" description="Transcription factor IIIC subunit Tfc1/Sfc1 triple barrel" evidence="6">
    <location>
        <begin position="16"/>
        <end position="127"/>
    </location>
</feature>
<evidence type="ECO:0000256" key="3">
    <source>
        <dbReference type="ARBA" id="ARBA00023163"/>
    </source>
</evidence>
<evidence type="ECO:0000313" key="8">
    <source>
        <dbReference type="Proteomes" id="UP000559027"/>
    </source>
</evidence>
<dbReference type="OrthoDB" id="5598268at2759"/>
<dbReference type="Proteomes" id="UP000559027">
    <property type="component" value="Unassembled WGS sequence"/>
</dbReference>
<dbReference type="GO" id="GO:0001003">
    <property type="term" value="F:RNA polymerase III type 2 promoter sequence-specific DNA binding"/>
    <property type="evidence" value="ECO:0007669"/>
    <property type="project" value="TreeGrafter"/>
</dbReference>
<proteinExistence type="predicted"/>
<accession>A0A8H5GEE9</accession>
<dbReference type="GO" id="GO:0005634">
    <property type="term" value="C:nucleus"/>
    <property type="evidence" value="ECO:0007669"/>
    <property type="project" value="UniProtKB-SubCell"/>
</dbReference>
<evidence type="ECO:0008006" key="9">
    <source>
        <dbReference type="Google" id="ProtNLM"/>
    </source>
</evidence>
<sequence length="495" mass="55734">MAARAPELPLPQAHYYSVEYPGYIQSESVPTAIRNLGGQSRIDNVFRRNTPRAQVLLELSLRSDSMFSHPIPGDVVGTNNLVLKVTKRRKKVQPGQNQGPTIGEYKAEVVGVMSKTVRFRSMVDFQFEPESTDPISKLRKAMHEMDVDAIRQYSIPPEPLGQSLTPPNISPSLLPVPQSRLRLFPPPLFSRQAIPQAYNFRANTASVVTTVVDEETGEEKKRLINRMRWKGYGPAAIMFTDTEIPQSPPSAVENERNAVNQTLLAKLTGRFNERPIWTRPSLLNQFSPSEARDILNSKPLLPLVCYVFQDGPWRDTLVRFQYDPRKEPEARLIVPQRTSKPADYRSTGTQKSIESAKSHIFDGQTITKETAAFQLCDIYDPMLKTMIEDPEGLRDVCHEKEGWYSGHAFDRIKVVLRHKFFSLLDGRIATDEECQAILLAAEMPGKTAAATRSQKLRTGKHNMAKGALRPEDAAALRLRAVLDRNAKSRLMGTED</sequence>
<evidence type="ECO:0000313" key="7">
    <source>
        <dbReference type="EMBL" id="KAF5363359.1"/>
    </source>
</evidence>
<dbReference type="InterPro" id="IPR042536">
    <property type="entry name" value="TFIIIC_tauA_Sfc1"/>
</dbReference>
<dbReference type="GO" id="GO:0006384">
    <property type="term" value="P:transcription initiation at RNA polymerase III promoter"/>
    <property type="evidence" value="ECO:0007669"/>
    <property type="project" value="InterPro"/>
</dbReference>
<evidence type="ECO:0000256" key="2">
    <source>
        <dbReference type="ARBA" id="ARBA00023125"/>
    </source>
</evidence>
<organism evidence="7 8">
    <name type="scientific">Leucocoprinus leucothites</name>
    <dbReference type="NCBI Taxonomy" id="201217"/>
    <lineage>
        <taxon>Eukaryota</taxon>
        <taxon>Fungi</taxon>
        <taxon>Dikarya</taxon>
        <taxon>Basidiomycota</taxon>
        <taxon>Agaricomycotina</taxon>
        <taxon>Agaricomycetes</taxon>
        <taxon>Agaricomycetidae</taxon>
        <taxon>Agaricales</taxon>
        <taxon>Agaricineae</taxon>
        <taxon>Agaricaceae</taxon>
        <taxon>Leucocoprinus</taxon>
    </lineage>
</organism>